<name>A0A1V4KAM1_PATFA</name>
<dbReference type="InterPro" id="IPR023796">
    <property type="entry name" value="Serpin_dom"/>
</dbReference>
<dbReference type="InterPro" id="IPR000215">
    <property type="entry name" value="Serpin_fam"/>
</dbReference>
<keyword evidence="2" id="KW-0646">Protease inhibitor</keyword>
<gene>
    <name evidence="7" type="ORF">AV530_009953</name>
</gene>
<proteinExistence type="inferred from homology"/>
<keyword evidence="5" id="KW-0325">Glycoprotein</keyword>
<evidence type="ECO:0000256" key="4">
    <source>
        <dbReference type="ARBA" id="ARBA00022900"/>
    </source>
</evidence>
<protein>
    <recommendedName>
        <fullName evidence="6">Serpin domain-containing protein</fullName>
    </recommendedName>
</protein>
<keyword evidence="8" id="KW-1185">Reference proteome</keyword>
<dbReference type="OrthoDB" id="671595at2759"/>
<dbReference type="InterPro" id="IPR023795">
    <property type="entry name" value="Serpin_CS"/>
</dbReference>
<dbReference type="SUPFAM" id="SSF56574">
    <property type="entry name" value="Serpins"/>
    <property type="match status" value="1"/>
</dbReference>
<dbReference type="STRING" id="372326.A0A1V4KAM1"/>
<comment type="caution">
    <text evidence="7">The sequence shown here is derived from an EMBL/GenBank/DDBJ whole genome shotgun (WGS) entry which is preliminary data.</text>
</comment>
<dbReference type="PANTHER" id="PTHR11461:SF165">
    <property type="entry name" value="ALPHA-1-ANTITRYPSIN"/>
    <property type="match status" value="1"/>
</dbReference>
<dbReference type="PANTHER" id="PTHR11461">
    <property type="entry name" value="SERINE PROTEASE INHIBITOR, SERPIN"/>
    <property type="match status" value="1"/>
</dbReference>
<evidence type="ECO:0000256" key="1">
    <source>
        <dbReference type="ARBA" id="ARBA00009500"/>
    </source>
</evidence>
<evidence type="ECO:0000256" key="3">
    <source>
        <dbReference type="ARBA" id="ARBA00022729"/>
    </source>
</evidence>
<accession>A0A1V4KAM1</accession>
<evidence type="ECO:0000259" key="6">
    <source>
        <dbReference type="Pfam" id="PF00079"/>
    </source>
</evidence>
<dbReference type="FunFam" id="2.10.310.10:FF:000001">
    <property type="entry name" value="Serpin family A member 1"/>
    <property type="match status" value="1"/>
</dbReference>
<dbReference type="Proteomes" id="UP000190648">
    <property type="component" value="Unassembled WGS sequence"/>
</dbReference>
<evidence type="ECO:0000313" key="8">
    <source>
        <dbReference type="Proteomes" id="UP000190648"/>
    </source>
</evidence>
<evidence type="ECO:0000256" key="2">
    <source>
        <dbReference type="ARBA" id="ARBA00022690"/>
    </source>
</evidence>
<evidence type="ECO:0000313" key="7">
    <source>
        <dbReference type="EMBL" id="OPJ81522.1"/>
    </source>
</evidence>
<dbReference type="Gene3D" id="3.30.497.10">
    <property type="entry name" value="Antithrombin, subunit I, domain 2"/>
    <property type="match status" value="1"/>
</dbReference>
<evidence type="ECO:0000256" key="5">
    <source>
        <dbReference type="ARBA" id="ARBA00023180"/>
    </source>
</evidence>
<dbReference type="InterPro" id="IPR036186">
    <property type="entry name" value="Serpin_sf"/>
</dbReference>
<keyword evidence="4" id="KW-0722">Serine protease inhibitor</keyword>
<dbReference type="Gene3D" id="2.10.310.10">
    <property type="entry name" value="Serpins superfamily"/>
    <property type="match status" value="1"/>
</dbReference>
<dbReference type="InterPro" id="IPR042178">
    <property type="entry name" value="Serpin_sf_1"/>
</dbReference>
<dbReference type="EMBL" id="LSYS01003973">
    <property type="protein sequence ID" value="OPJ81522.1"/>
    <property type="molecule type" value="Genomic_DNA"/>
</dbReference>
<dbReference type="AlphaFoldDB" id="A0A1V4KAM1"/>
<dbReference type="GO" id="GO:0005615">
    <property type="term" value="C:extracellular space"/>
    <property type="evidence" value="ECO:0007669"/>
    <property type="project" value="InterPro"/>
</dbReference>
<sequence>MLPAMRIPHMGMLTSGAHLKIIYLDLTKFTISGSCDVKSLFEKMGVTEVFSDQADLSAVAGNTLLKVSKAIHKAMVAVSENDTEAAAVTVIEMVTTSAFAEFSLPPHITFNRPFLIMIFDKTTNSILFVGKIVNPAAIED</sequence>
<dbReference type="Pfam" id="PF00079">
    <property type="entry name" value="Serpin"/>
    <property type="match status" value="1"/>
</dbReference>
<organism evidence="7 8">
    <name type="scientific">Patagioenas fasciata monilis</name>
    <dbReference type="NCBI Taxonomy" id="372326"/>
    <lineage>
        <taxon>Eukaryota</taxon>
        <taxon>Metazoa</taxon>
        <taxon>Chordata</taxon>
        <taxon>Craniata</taxon>
        <taxon>Vertebrata</taxon>
        <taxon>Euteleostomi</taxon>
        <taxon>Archelosauria</taxon>
        <taxon>Archosauria</taxon>
        <taxon>Dinosauria</taxon>
        <taxon>Saurischia</taxon>
        <taxon>Theropoda</taxon>
        <taxon>Coelurosauria</taxon>
        <taxon>Aves</taxon>
        <taxon>Neognathae</taxon>
        <taxon>Neoaves</taxon>
        <taxon>Columbimorphae</taxon>
        <taxon>Columbiformes</taxon>
        <taxon>Columbidae</taxon>
        <taxon>Patagioenas</taxon>
    </lineage>
</organism>
<dbReference type="GO" id="GO:0004867">
    <property type="term" value="F:serine-type endopeptidase inhibitor activity"/>
    <property type="evidence" value="ECO:0007669"/>
    <property type="project" value="UniProtKB-KW"/>
</dbReference>
<comment type="similarity">
    <text evidence="1">Belongs to the serpin family.</text>
</comment>
<dbReference type="PROSITE" id="PS00284">
    <property type="entry name" value="SERPIN"/>
    <property type="match status" value="1"/>
</dbReference>
<reference evidence="7 8" key="1">
    <citation type="submission" date="2016-02" db="EMBL/GenBank/DDBJ databases">
        <title>Band-tailed pigeon sequencing and assembly.</title>
        <authorList>
            <person name="Soares A.E."/>
            <person name="Novak B.J."/>
            <person name="Rice E.S."/>
            <person name="O'Connell B."/>
            <person name="Chang D."/>
            <person name="Weber S."/>
            <person name="Shapiro B."/>
        </authorList>
    </citation>
    <scope>NUCLEOTIDE SEQUENCE [LARGE SCALE GENOMIC DNA]</scope>
    <source>
        <strain evidence="7">BTP2013</strain>
        <tissue evidence="7">Blood</tissue>
    </source>
</reference>
<keyword evidence="3" id="KW-0732">Signal</keyword>
<feature type="domain" description="Serpin" evidence="6">
    <location>
        <begin position="22"/>
        <end position="135"/>
    </location>
</feature>